<feature type="transmembrane region" description="Helical" evidence="7">
    <location>
        <begin position="255"/>
        <end position="284"/>
    </location>
</feature>
<comment type="caution">
    <text evidence="8">The sequence shown here is derived from an EMBL/GenBank/DDBJ whole genome shotgun (WGS) entry which is preliminary data.</text>
</comment>
<dbReference type="PANTHER" id="PTHR43549:SF3">
    <property type="entry name" value="MULTIDRUG RESISTANCE PROTEIN YPNP-RELATED"/>
    <property type="match status" value="1"/>
</dbReference>
<feature type="transmembrane region" description="Helical" evidence="7">
    <location>
        <begin position="150"/>
        <end position="169"/>
    </location>
</feature>
<dbReference type="GO" id="GO:0005886">
    <property type="term" value="C:plasma membrane"/>
    <property type="evidence" value="ECO:0007669"/>
    <property type="project" value="UniProtKB-SubCell"/>
</dbReference>
<name>A0A6I4SRY9_9SPHN</name>
<dbReference type="Pfam" id="PF01554">
    <property type="entry name" value="MatE"/>
    <property type="match status" value="2"/>
</dbReference>
<dbReference type="Proteomes" id="UP000433652">
    <property type="component" value="Unassembled WGS sequence"/>
</dbReference>
<reference evidence="8 9" key="1">
    <citation type="submission" date="2019-12" db="EMBL/GenBank/DDBJ databases">
        <title>Genomic-based taxomic classification of the family Erythrobacteraceae.</title>
        <authorList>
            <person name="Xu L."/>
        </authorList>
    </citation>
    <scope>NUCLEOTIDE SEQUENCE [LARGE SCALE GENOMIC DNA]</scope>
    <source>
        <strain evidence="8 9">MCCC 1K01500</strain>
    </source>
</reference>
<feature type="transmembrane region" description="Helical" evidence="7">
    <location>
        <begin position="208"/>
        <end position="234"/>
    </location>
</feature>
<evidence type="ECO:0000256" key="4">
    <source>
        <dbReference type="ARBA" id="ARBA00022692"/>
    </source>
</evidence>
<evidence type="ECO:0000256" key="6">
    <source>
        <dbReference type="ARBA" id="ARBA00023136"/>
    </source>
</evidence>
<feature type="transmembrane region" description="Helical" evidence="7">
    <location>
        <begin position="377"/>
        <end position="398"/>
    </location>
</feature>
<dbReference type="PANTHER" id="PTHR43549">
    <property type="entry name" value="MULTIDRUG RESISTANCE PROTEIN YPNP-RELATED"/>
    <property type="match status" value="1"/>
</dbReference>
<evidence type="ECO:0000256" key="2">
    <source>
        <dbReference type="ARBA" id="ARBA00022448"/>
    </source>
</evidence>
<evidence type="ECO:0000256" key="5">
    <source>
        <dbReference type="ARBA" id="ARBA00022989"/>
    </source>
</evidence>
<feature type="transmembrane region" description="Helical" evidence="7">
    <location>
        <begin position="181"/>
        <end position="202"/>
    </location>
</feature>
<dbReference type="OrthoDB" id="9806302at2"/>
<keyword evidence="2" id="KW-0813">Transport</keyword>
<dbReference type="PIRSF" id="PIRSF006603">
    <property type="entry name" value="DinF"/>
    <property type="match status" value="1"/>
</dbReference>
<dbReference type="GO" id="GO:0042910">
    <property type="term" value="F:xenobiotic transmembrane transporter activity"/>
    <property type="evidence" value="ECO:0007669"/>
    <property type="project" value="InterPro"/>
</dbReference>
<comment type="subcellular location">
    <subcellularLocation>
        <location evidence="1">Cell inner membrane</location>
        <topology evidence="1">Multi-pass membrane protein</topology>
    </subcellularLocation>
</comment>
<keyword evidence="4 7" id="KW-0812">Transmembrane</keyword>
<dbReference type="CDD" id="cd13138">
    <property type="entry name" value="MATE_yoeA_like"/>
    <property type="match status" value="1"/>
</dbReference>
<feature type="transmembrane region" description="Helical" evidence="7">
    <location>
        <begin position="338"/>
        <end position="357"/>
    </location>
</feature>
<dbReference type="InterPro" id="IPR048279">
    <property type="entry name" value="MdtK-like"/>
</dbReference>
<evidence type="ECO:0000256" key="3">
    <source>
        <dbReference type="ARBA" id="ARBA00022475"/>
    </source>
</evidence>
<dbReference type="EMBL" id="WTYM01000021">
    <property type="protein sequence ID" value="MXO58118.1"/>
    <property type="molecule type" value="Genomic_DNA"/>
</dbReference>
<evidence type="ECO:0000256" key="7">
    <source>
        <dbReference type="SAM" id="Phobius"/>
    </source>
</evidence>
<proteinExistence type="predicted"/>
<protein>
    <submittedName>
        <fullName evidence="8">MATE family efflux transporter</fullName>
    </submittedName>
</protein>
<dbReference type="NCBIfam" id="TIGR00797">
    <property type="entry name" value="matE"/>
    <property type="match status" value="1"/>
</dbReference>
<gene>
    <name evidence="8" type="ORF">GRI89_00970</name>
</gene>
<dbReference type="GO" id="GO:0015297">
    <property type="term" value="F:antiporter activity"/>
    <property type="evidence" value="ECO:0007669"/>
    <property type="project" value="InterPro"/>
</dbReference>
<feature type="transmembrane region" description="Helical" evidence="7">
    <location>
        <begin position="436"/>
        <end position="456"/>
    </location>
</feature>
<keyword evidence="3" id="KW-1003">Cell membrane</keyword>
<feature type="transmembrane region" description="Helical" evidence="7">
    <location>
        <begin position="405"/>
        <end position="424"/>
    </location>
</feature>
<feature type="transmembrane region" description="Helical" evidence="7">
    <location>
        <begin position="25"/>
        <end position="43"/>
    </location>
</feature>
<feature type="transmembrane region" description="Helical" evidence="7">
    <location>
        <begin position="304"/>
        <end position="326"/>
    </location>
</feature>
<dbReference type="InterPro" id="IPR002528">
    <property type="entry name" value="MATE_fam"/>
</dbReference>
<evidence type="ECO:0000313" key="8">
    <source>
        <dbReference type="EMBL" id="MXO58118.1"/>
    </source>
</evidence>
<keyword evidence="5 7" id="KW-1133">Transmembrane helix</keyword>
<feature type="transmembrane region" description="Helical" evidence="7">
    <location>
        <begin position="63"/>
        <end position="87"/>
    </location>
</feature>
<evidence type="ECO:0000256" key="1">
    <source>
        <dbReference type="ARBA" id="ARBA00004429"/>
    </source>
</evidence>
<feature type="transmembrane region" description="Helical" evidence="7">
    <location>
        <begin position="108"/>
        <end position="130"/>
    </location>
</feature>
<dbReference type="InterPro" id="IPR052031">
    <property type="entry name" value="Membrane_Transporter-Flippase"/>
</dbReference>
<sequence>MSEQPGAGPAKGPGMPMRGDLTQGPVLPTLLMFAVPTLLSNILQSLNGTINSIWVGRLIGEAALAATANANIIMFLVSSLAFGFGMAGTVKIGQRFGARNIAGARRTFGSAVGFSAGLMVAIAAIGWITAPALLDLLETPGEAYGLALTYLRLLFISMPFMMVSIILTMGLRGTGDARTPLIFMLVTVAIDAVLNPMLITGFGPFPELGIAGSAGSTIVASMISFVGMVIYTYAKDLPLRLRGSELAYLRPHRDELGFIIAKGLPMGAQMLVMSAAGIIIVGLVNREGLLTTAAYGAAMQLFTYIQMPAMAIGGAVSAMAAQFIGARKWQGLEGINRAGVMVNLLMTGVLTAVLLVFDRPALVLFLGPDSPAVDTARHIQLLASWNFVLFAPAMVYSATMRAGGAVWVPLVVLAISLYPVRLGFYFLAYDSLGGDAIWWSFPVGALAGLVLSWAAYRFLPWRDKAIAESEAEALEQAHADGQPAGRMMPEL</sequence>
<keyword evidence="9" id="KW-1185">Reference proteome</keyword>
<evidence type="ECO:0000313" key="9">
    <source>
        <dbReference type="Proteomes" id="UP000433652"/>
    </source>
</evidence>
<organism evidence="8 9">
    <name type="scientific">Croceibacterium salegens</name>
    <dbReference type="NCBI Taxonomy" id="1737568"/>
    <lineage>
        <taxon>Bacteria</taxon>
        <taxon>Pseudomonadati</taxon>
        <taxon>Pseudomonadota</taxon>
        <taxon>Alphaproteobacteria</taxon>
        <taxon>Sphingomonadales</taxon>
        <taxon>Erythrobacteraceae</taxon>
        <taxon>Croceibacterium</taxon>
    </lineage>
</organism>
<dbReference type="AlphaFoldDB" id="A0A6I4SRY9"/>
<dbReference type="RefSeq" id="WP_159791394.1">
    <property type="nucleotide sequence ID" value="NZ_WTYM01000021.1"/>
</dbReference>
<accession>A0A6I4SRY9</accession>
<keyword evidence="6 7" id="KW-0472">Membrane</keyword>